<dbReference type="Proteomes" id="UP000887574">
    <property type="component" value="Unplaced"/>
</dbReference>
<reference evidence="4" key="1">
    <citation type="submission" date="2022-11" db="UniProtKB">
        <authorList>
            <consortium name="WormBaseParasite"/>
        </authorList>
    </citation>
    <scope>IDENTIFICATION</scope>
</reference>
<dbReference type="WBParaSite" id="jg11179">
    <property type="protein sequence ID" value="jg11179"/>
    <property type="gene ID" value="jg11179"/>
</dbReference>
<accession>A0A915CP80</accession>
<keyword evidence="2" id="KW-0812">Transmembrane</keyword>
<feature type="transmembrane region" description="Helical" evidence="2">
    <location>
        <begin position="61"/>
        <end position="86"/>
    </location>
</feature>
<name>A0A915CP80_9BILA</name>
<evidence type="ECO:0000313" key="4">
    <source>
        <dbReference type="WBParaSite" id="jg11179"/>
    </source>
</evidence>
<comment type="similarity">
    <text evidence="1">Belongs to the monovalent cation:proton antiporter 1 (CPA1) transporter (TC 2.A.36) family.</text>
</comment>
<evidence type="ECO:0000313" key="3">
    <source>
        <dbReference type="Proteomes" id="UP000887574"/>
    </source>
</evidence>
<dbReference type="GO" id="GO:0098662">
    <property type="term" value="P:inorganic cation transmembrane transport"/>
    <property type="evidence" value="ECO:0007669"/>
    <property type="project" value="TreeGrafter"/>
</dbReference>
<protein>
    <submittedName>
        <fullName evidence="4">PIN-like protein</fullName>
    </submittedName>
</protein>
<sequence>MWDLFFIAFPVCADWLAHGLFNLYMDLFGQSLTILVIGLTARVVIVFLISMCTNLKVKEQCFLSLSFMPKANTQAALGPILVQYYMTDSNIASYVQLVLQTCLLSILFTAPLGQMLIQISLVFILLNILGQ</sequence>
<evidence type="ECO:0000256" key="1">
    <source>
        <dbReference type="ARBA" id="ARBA00007367"/>
    </source>
</evidence>
<dbReference type="PANTHER" id="PTHR31102:SF1">
    <property type="entry name" value="CATION_H+ EXCHANGER DOMAIN-CONTAINING PROTEIN"/>
    <property type="match status" value="1"/>
</dbReference>
<feature type="transmembrane region" description="Helical" evidence="2">
    <location>
        <begin position="29"/>
        <end position="49"/>
    </location>
</feature>
<organism evidence="3 4">
    <name type="scientific">Ditylenchus dipsaci</name>
    <dbReference type="NCBI Taxonomy" id="166011"/>
    <lineage>
        <taxon>Eukaryota</taxon>
        <taxon>Metazoa</taxon>
        <taxon>Ecdysozoa</taxon>
        <taxon>Nematoda</taxon>
        <taxon>Chromadorea</taxon>
        <taxon>Rhabditida</taxon>
        <taxon>Tylenchina</taxon>
        <taxon>Tylenchomorpha</taxon>
        <taxon>Sphaerularioidea</taxon>
        <taxon>Anguinidae</taxon>
        <taxon>Anguininae</taxon>
        <taxon>Ditylenchus</taxon>
    </lineage>
</organism>
<proteinExistence type="inferred from homology"/>
<dbReference type="PANTHER" id="PTHR31102">
    <property type="match status" value="1"/>
</dbReference>
<dbReference type="InterPro" id="IPR051843">
    <property type="entry name" value="CPA1_transporter"/>
</dbReference>
<feature type="transmembrane region" description="Helical" evidence="2">
    <location>
        <begin position="106"/>
        <end position="129"/>
    </location>
</feature>
<keyword evidence="2" id="KW-0472">Membrane</keyword>
<keyword evidence="3" id="KW-1185">Reference proteome</keyword>
<evidence type="ECO:0000256" key="2">
    <source>
        <dbReference type="SAM" id="Phobius"/>
    </source>
</evidence>
<dbReference type="AlphaFoldDB" id="A0A915CP80"/>
<keyword evidence="2" id="KW-1133">Transmembrane helix</keyword>